<dbReference type="InterPro" id="IPR011042">
    <property type="entry name" value="6-blade_b-propeller_TolB-like"/>
</dbReference>
<dbReference type="PANTHER" id="PTHR10907:SF47">
    <property type="entry name" value="REGUCALCIN"/>
    <property type="match status" value="1"/>
</dbReference>
<dbReference type="InterPro" id="IPR013658">
    <property type="entry name" value="SGL"/>
</dbReference>
<dbReference type="EMBL" id="JAMQOQ010000004">
    <property type="protein sequence ID" value="MDS0295703.1"/>
    <property type="molecule type" value="Genomic_DNA"/>
</dbReference>
<dbReference type="SUPFAM" id="SSF63829">
    <property type="entry name" value="Calcium-dependent phosphotriesterase"/>
    <property type="match status" value="1"/>
</dbReference>
<evidence type="ECO:0000259" key="2">
    <source>
        <dbReference type="Pfam" id="PF08450"/>
    </source>
</evidence>
<feature type="domain" description="SMP-30/Gluconolactonase/LRE-like region" evidence="2">
    <location>
        <begin position="14"/>
        <end position="250"/>
    </location>
</feature>
<sequence length="285" mass="30828">MEPELVADYPCETGEGPVWHVDEEALYWLDIPNGLLYRYDPETGEHGVVREGNPVGGATVQADGSLLLFGAGGVVEHWDGETTTRIATLGEAADTRFNDVIADPEGRVFCGTMPTEDRLGALYRLDLDTGFTRVVDEADIPNGMGFSPDGETFYFTVSEEEAIYAFDYDVETGDLSNRSVLVDTSGEDGVPDGLTVDADGDLWSARWDGGVLVRYSPAGEERERVEFPARKVSCPVFGGRSLEDLYVTTAGGDDRPAEGDLAGSLFRYDPDASGTPAFRSRLGLD</sequence>
<comment type="caution">
    <text evidence="3">The sequence shown here is derived from an EMBL/GenBank/DDBJ whole genome shotgun (WGS) entry which is preliminary data.</text>
</comment>
<dbReference type="RefSeq" id="WP_310929651.1">
    <property type="nucleotide sequence ID" value="NZ_JAMQOQ010000004.1"/>
</dbReference>
<evidence type="ECO:0000313" key="4">
    <source>
        <dbReference type="Proteomes" id="UP001254813"/>
    </source>
</evidence>
<dbReference type="Proteomes" id="UP001254813">
    <property type="component" value="Unassembled WGS sequence"/>
</dbReference>
<evidence type="ECO:0000313" key="3">
    <source>
        <dbReference type="EMBL" id="MDS0295703.1"/>
    </source>
</evidence>
<dbReference type="InterPro" id="IPR005511">
    <property type="entry name" value="SMP-30"/>
</dbReference>
<keyword evidence="4" id="KW-1185">Reference proteome</keyword>
<accession>A0ABU2G6C0</accession>
<organism evidence="3 4">
    <name type="scientific">Halogeometricum luteum</name>
    <dbReference type="NCBI Taxonomy" id="2950537"/>
    <lineage>
        <taxon>Archaea</taxon>
        <taxon>Methanobacteriati</taxon>
        <taxon>Methanobacteriota</taxon>
        <taxon>Stenosarchaea group</taxon>
        <taxon>Halobacteria</taxon>
        <taxon>Halobacteriales</taxon>
        <taxon>Haloferacaceae</taxon>
        <taxon>Halogeometricum</taxon>
    </lineage>
</organism>
<dbReference type="PANTHER" id="PTHR10907">
    <property type="entry name" value="REGUCALCIN"/>
    <property type="match status" value="1"/>
</dbReference>
<gene>
    <name evidence="3" type="ORF">NDI79_16135</name>
</gene>
<protein>
    <submittedName>
        <fullName evidence="3">SMP-30/gluconolactonase/LRE family protein</fullName>
    </submittedName>
</protein>
<reference evidence="3 4" key="1">
    <citation type="submission" date="2022-06" db="EMBL/GenBank/DDBJ databases">
        <title>Halogeometricum sp. a new haloarchaeum isolate from saline soil.</title>
        <authorList>
            <person name="Strakova D."/>
            <person name="Galisteo C."/>
            <person name="Sanchez-Porro C."/>
            <person name="Ventosa A."/>
        </authorList>
    </citation>
    <scope>NUCLEOTIDE SEQUENCE [LARGE SCALE GENOMIC DNA]</scope>
    <source>
        <strain evidence="4">S3BR25-2</strain>
    </source>
</reference>
<name>A0ABU2G6C0_9EURY</name>
<proteinExistence type="inferred from homology"/>
<comment type="similarity">
    <text evidence="1">Belongs to the SMP-30/CGR1 family.</text>
</comment>
<dbReference type="Gene3D" id="2.120.10.30">
    <property type="entry name" value="TolB, C-terminal domain"/>
    <property type="match status" value="1"/>
</dbReference>
<dbReference type="Pfam" id="PF08450">
    <property type="entry name" value="SGL"/>
    <property type="match status" value="1"/>
</dbReference>
<dbReference type="PRINTS" id="PR01790">
    <property type="entry name" value="SMP30FAMILY"/>
</dbReference>
<evidence type="ECO:0000256" key="1">
    <source>
        <dbReference type="ARBA" id="ARBA00008853"/>
    </source>
</evidence>